<keyword evidence="1" id="KW-1133">Transmembrane helix</keyword>
<feature type="transmembrane region" description="Helical" evidence="1">
    <location>
        <begin position="29"/>
        <end position="47"/>
    </location>
</feature>
<dbReference type="EMBL" id="DF952379">
    <property type="protein sequence ID" value="GAN45019.1"/>
    <property type="molecule type" value="Genomic_DNA"/>
</dbReference>
<proteinExistence type="predicted"/>
<dbReference type="HOGENOM" id="CLU_1342015_0_0_6"/>
<keyword evidence="2" id="KW-0808">Transferase</keyword>
<name>A0A0U1P9Q4_9GAMM</name>
<organism evidence="2">
    <name type="scientific">Mizugakiibacter sediminis</name>
    <dbReference type="NCBI Taxonomy" id="1475481"/>
    <lineage>
        <taxon>Bacteria</taxon>
        <taxon>Pseudomonadati</taxon>
        <taxon>Pseudomonadota</taxon>
        <taxon>Gammaproteobacteria</taxon>
        <taxon>Lysobacterales</taxon>
        <taxon>Rhodanobacteraceae</taxon>
        <taxon>Mizugakiibacter</taxon>
    </lineage>
</organism>
<protein>
    <submittedName>
        <fullName evidence="2">Glycosyl transferase</fullName>
    </submittedName>
</protein>
<feature type="transmembrane region" description="Helical" evidence="1">
    <location>
        <begin position="56"/>
        <end position="76"/>
    </location>
</feature>
<evidence type="ECO:0000256" key="1">
    <source>
        <dbReference type="SAM" id="Phobius"/>
    </source>
</evidence>
<keyword evidence="1" id="KW-0472">Membrane</keyword>
<accession>A0A0U1P9Q4</accession>
<gene>
    <name evidence="2" type="ORF">MBSD_1558</name>
</gene>
<dbReference type="GO" id="GO:0016740">
    <property type="term" value="F:transferase activity"/>
    <property type="evidence" value="ECO:0007669"/>
    <property type="project" value="UniProtKB-KW"/>
</dbReference>
<evidence type="ECO:0000313" key="2">
    <source>
        <dbReference type="EMBL" id="GAN45019.1"/>
    </source>
</evidence>
<dbReference type="AlphaFoldDB" id="A0A0U1P9Q4"/>
<sequence length="204" mass="22602">MLFALPAAVASGRIDVDRESLHWLKDLSTASAPFGVVFLLLGALLLVRGRGELRRLAFAGLIGTAAAGTLFSLTLYPAGFDLAPTARLLAHAEAQGRAIGNLGLYEGQYHWLGRLTRPIDRLYEGEALQDWARAHPDGLVVAYPSRLGADDLRYALLVQPFRSVWIVVWEARALAAERRGETPPEPRRPTDLQPAGYWRYRDMR</sequence>
<keyword evidence="1" id="KW-0812">Transmembrane</keyword>
<reference evidence="2" key="1">
    <citation type="submission" date="2015-03" db="EMBL/GenBank/DDBJ databases">
        <title>Draft genome sequence of Mizugakiibacter sediminis skMP5.</title>
        <authorList>
            <person name="Watanabe T."/>
            <person name="Kojima H."/>
            <person name="Fukui M."/>
        </authorList>
    </citation>
    <scope>NUCLEOTIDE SEQUENCE</scope>
    <source>
        <strain evidence="2">SkMP5</strain>
    </source>
</reference>